<dbReference type="Proteomes" id="UP001621813">
    <property type="component" value="Unassembled WGS sequence"/>
</dbReference>
<dbReference type="EMBL" id="JAZGZR010000016">
    <property type="protein sequence ID" value="MFK7049729.1"/>
    <property type="molecule type" value="Genomic_DNA"/>
</dbReference>
<accession>A0ABW8PP70</accession>
<evidence type="ECO:0000313" key="2">
    <source>
        <dbReference type="Proteomes" id="UP001621813"/>
    </source>
</evidence>
<comment type="caution">
    <text evidence="1">The sequence shown here is derived from an EMBL/GenBank/DDBJ whole genome shotgun (WGS) entry which is preliminary data.</text>
</comment>
<dbReference type="Pfam" id="PF13692">
    <property type="entry name" value="Glyco_trans_1_4"/>
    <property type="match status" value="1"/>
</dbReference>
<dbReference type="GO" id="GO:0016757">
    <property type="term" value="F:glycosyltransferase activity"/>
    <property type="evidence" value="ECO:0007669"/>
    <property type="project" value="UniProtKB-KW"/>
</dbReference>
<protein>
    <submittedName>
        <fullName evidence="1">Glycosyltransferase</fullName>
        <ecNumber evidence="1">2.4.-.-</ecNumber>
    </submittedName>
</protein>
<dbReference type="RefSeq" id="WP_405322613.1">
    <property type="nucleotide sequence ID" value="NZ_JAZGZR010000016.1"/>
</dbReference>
<organism evidence="1 2">
    <name type="scientific">Flavobacterium davisii</name>
    <dbReference type="NCBI Taxonomy" id="2906077"/>
    <lineage>
        <taxon>Bacteria</taxon>
        <taxon>Pseudomonadati</taxon>
        <taxon>Bacteroidota</taxon>
        <taxon>Flavobacteriia</taxon>
        <taxon>Flavobacteriales</taxon>
        <taxon>Flavobacteriaceae</taxon>
        <taxon>Flavobacterium</taxon>
    </lineage>
</organism>
<name>A0ABW8PP70_9FLAO</name>
<gene>
    <name evidence="1" type="ORF">V3Q77_07495</name>
</gene>
<reference evidence="1 2" key="1">
    <citation type="submission" date="2024-02" db="EMBL/GenBank/DDBJ databases">
        <title>Comparative Genomic Analysis of Flavobacterium Species Causing Columnaris Disease of Freshwater Fish in Thailand: Insights into Virulence and Resistance Mechanisms.</title>
        <authorList>
            <person name="Nguyen D."/>
            <person name="Chokmangmeepisarn P."/>
            <person name="Khianchaikhan K."/>
            <person name="Morishita M."/>
            <person name="Bunnoy A."/>
            <person name="Rodkhum C."/>
        </authorList>
    </citation>
    <scope>NUCLEOTIDE SEQUENCE [LARGE SCALE GENOMIC DNA]</scope>
    <source>
        <strain evidence="1 2">KCRT2007</strain>
    </source>
</reference>
<dbReference type="Gene3D" id="3.40.50.2000">
    <property type="entry name" value="Glycogen Phosphorylase B"/>
    <property type="match status" value="2"/>
</dbReference>
<keyword evidence="2" id="KW-1185">Reference proteome</keyword>
<dbReference type="SUPFAM" id="SSF53756">
    <property type="entry name" value="UDP-Glycosyltransferase/glycogen phosphorylase"/>
    <property type="match status" value="1"/>
</dbReference>
<proteinExistence type="predicted"/>
<evidence type="ECO:0000313" key="1">
    <source>
        <dbReference type="EMBL" id="MFK7049729.1"/>
    </source>
</evidence>
<keyword evidence="1" id="KW-0328">Glycosyltransferase</keyword>
<keyword evidence="1" id="KW-0808">Transferase</keyword>
<sequence length="406" mass="48371">MKTKILIWNTFELLERQGGPSTYLYNLQNSLKKNKKDQDVHFLNEYDNSQEKNISKSPRKKNILKKYFYKIINKEKRKKIKSLKKELNHFLSDSLLELNNNIDVNQYEVIHFHTTFDLYRYKKYLDNFKGKIVLTSHSPKLPHQELVEDILKIEDVKLKKEFLKKSEIIDEFAFQKADYIIFPCEEAMEPYYKNWDKFGQIIKNKDVRFLLTATKKATSILSREEICKKFNIPINSFIISFSGRHNEVKGFDLLKDFGENILTKYKDVFFIISGKEEPISGLRHERWIEVGWTDDPHSIIANSDLYILPNKNTYFDLVLLEVISLNIPIMLSYTGGNKYFKKFSDTNPCFNFFEINENSVNNMEYLFSYIYQKRAKEDINNNSLFNDYFQIENFSINYTKLIKEII</sequence>
<dbReference type="EC" id="2.4.-.-" evidence="1"/>